<gene>
    <name evidence="7" type="ORF">A1O1_06118</name>
</gene>
<evidence type="ECO:0000256" key="3">
    <source>
        <dbReference type="ARBA" id="ARBA00022827"/>
    </source>
</evidence>
<dbReference type="EMBL" id="AMWN01000005">
    <property type="protein sequence ID" value="EXJ85750.1"/>
    <property type="molecule type" value="Genomic_DNA"/>
</dbReference>
<keyword evidence="4" id="KW-0560">Oxidoreductase</keyword>
<accession>W9Y7Y6</accession>
<dbReference type="OrthoDB" id="16820at2759"/>
<organism evidence="7 8">
    <name type="scientific">Capronia coronata CBS 617.96</name>
    <dbReference type="NCBI Taxonomy" id="1182541"/>
    <lineage>
        <taxon>Eukaryota</taxon>
        <taxon>Fungi</taxon>
        <taxon>Dikarya</taxon>
        <taxon>Ascomycota</taxon>
        <taxon>Pezizomycotina</taxon>
        <taxon>Eurotiomycetes</taxon>
        <taxon>Chaetothyriomycetidae</taxon>
        <taxon>Chaetothyriales</taxon>
        <taxon>Herpotrichiellaceae</taxon>
        <taxon>Capronia</taxon>
    </lineage>
</organism>
<dbReference type="Proteomes" id="UP000019484">
    <property type="component" value="Unassembled WGS sequence"/>
</dbReference>
<dbReference type="InterPro" id="IPR050493">
    <property type="entry name" value="FAD-dep_Monooxygenase_BioMet"/>
</dbReference>
<comment type="caution">
    <text evidence="7">The sequence shown here is derived from an EMBL/GenBank/DDBJ whole genome shotgun (WGS) entry which is preliminary data.</text>
</comment>
<evidence type="ECO:0000256" key="2">
    <source>
        <dbReference type="ARBA" id="ARBA00022630"/>
    </source>
</evidence>
<keyword evidence="5" id="KW-0503">Monooxygenase</keyword>
<feature type="domain" description="FAD-binding" evidence="6">
    <location>
        <begin position="10"/>
        <end position="353"/>
    </location>
</feature>
<evidence type="ECO:0000313" key="8">
    <source>
        <dbReference type="Proteomes" id="UP000019484"/>
    </source>
</evidence>
<dbReference type="SUPFAM" id="SSF54373">
    <property type="entry name" value="FAD-linked reductases, C-terminal domain"/>
    <property type="match status" value="1"/>
</dbReference>
<protein>
    <recommendedName>
        <fullName evidence="6">FAD-binding domain-containing protein</fullName>
    </recommendedName>
</protein>
<dbReference type="RefSeq" id="XP_007725188.1">
    <property type="nucleotide sequence ID" value="XM_007726998.1"/>
</dbReference>
<dbReference type="PRINTS" id="PR00420">
    <property type="entry name" value="RNGMNOXGNASE"/>
</dbReference>
<evidence type="ECO:0000259" key="6">
    <source>
        <dbReference type="Pfam" id="PF01494"/>
    </source>
</evidence>
<reference evidence="7 8" key="1">
    <citation type="submission" date="2013-03" db="EMBL/GenBank/DDBJ databases">
        <title>The Genome Sequence of Capronia coronata CBS 617.96.</title>
        <authorList>
            <consortium name="The Broad Institute Genomics Platform"/>
            <person name="Cuomo C."/>
            <person name="de Hoog S."/>
            <person name="Gorbushina A."/>
            <person name="Walker B."/>
            <person name="Young S.K."/>
            <person name="Zeng Q."/>
            <person name="Gargeya S."/>
            <person name="Fitzgerald M."/>
            <person name="Haas B."/>
            <person name="Abouelleil A."/>
            <person name="Allen A.W."/>
            <person name="Alvarado L."/>
            <person name="Arachchi H.M."/>
            <person name="Berlin A.M."/>
            <person name="Chapman S.B."/>
            <person name="Gainer-Dewar J."/>
            <person name="Goldberg J."/>
            <person name="Griggs A."/>
            <person name="Gujja S."/>
            <person name="Hansen M."/>
            <person name="Howarth C."/>
            <person name="Imamovic A."/>
            <person name="Ireland A."/>
            <person name="Larimer J."/>
            <person name="McCowan C."/>
            <person name="Murphy C."/>
            <person name="Pearson M."/>
            <person name="Poon T.W."/>
            <person name="Priest M."/>
            <person name="Roberts A."/>
            <person name="Saif S."/>
            <person name="Shea T."/>
            <person name="Sisk P."/>
            <person name="Sykes S."/>
            <person name="Wortman J."/>
            <person name="Nusbaum C."/>
            <person name="Birren B."/>
        </authorList>
    </citation>
    <scope>NUCLEOTIDE SEQUENCE [LARGE SCALE GENOMIC DNA]</scope>
    <source>
        <strain evidence="7 8">CBS 617.96</strain>
    </source>
</reference>
<dbReference type="STRING" id="1182541.W9Y7Y6"/>
<dbReference type="PANTHER" id="PTHR13789">
    <property type="entry name" value="MONOOXYGENASE"/>
    <property type="match status" value="1"/>
</dbReference>
<keyword evidence="3" id="KW-0274">FAD</keyword>
<comment type="similarity">
    <text evidence="1">Belongs to the paxM FAD-dependent monooxygenase family.</text>
</comment>
<keyword evidence="2" id="KW-0285">Flavoprotein</keyword>
<dbReference type="eggNOG" id="KOG2614">
    <property type="taxonomic scope" value="Eukaryota"/>
</dbReference>
<keyword evidence="8" id="KW-1185">Reference proteome</keyword>
<dbReference type="Pfam" id="PF01494">
    <property type="entry name" value="FAD_binding_3"/>
    <property type="match status" value="1"/>
</dbReference>
<dbReference type="PANTHER" id="PTHR13789:SF147">
    <property type="entry name" value="PUTATIVE (AFU_ORTHOLOGUE AFUA_2G01950)-RELATED"/>
    <property type="match status" value="1"/>
</dbReference>
<dbReference type="InterPro" id="IPR036188">
    <property type="entry name" value="FAD/NAD-bd_sf"/>
</dbReference>
<dbReference type="InterPro" id="IPR002938">
    <property type="entry name" value="FAD-bd"/>
</dbReference>
<dbReference type="HOGENOM" id="CLU_009665_19_3_1"/>
<proteinExistence type="inferred from homology"/>
<dbReference type="GO" id="GO:0071949">
    <property type="term" value="F:FAD binding"/>
    <property type="evidence" value="ECO:0007669"/>
    <property type="project" value="InterPro"/>
</dbReference>
<dbReference type="GO" id="GO:0004497">
    <property type="term" value="F:monooxygenase activity"/>
    <property type="evidence" value="ECO:0007669"/>
    <property type="project" value="UniProtKB-KW"/>
</dbReference>
<sequence>MVITPATSRDILIVGGGLGGLAAATALSADGHRVRVLEGTKVFAEAGAGIRLPPNSTRLLQKWNIDFGEIKYCRAGSYHFRRWQDGSTIRIIPLHEAETLWGAPYLHVHRADLHTGLLKKALANGVQVVNNAKVVKYDFDAPSVTLEDGQVLTAELVLAADGIKSLARAQLFGNSIPPRDTGDVAYRILIRGEQMLKDAELAPLILQPGTTSWCGPEAHIVGYPIRAGELYNIVVCATRRPGECETDWVIQGDRADLMDRFKDWEPRIQKLCALADSFLKWRLHDLMPVPSWVHSASKVALLGDSCHPTLPYLSQGAAAAFEDAACLSQGLRRRSTIAAALSDYEAIRKPRASIIQAKSREHQELLHVEDGEFQRRRDMEMAMDRDSNPLFWGWADRRKWLFAHDAEAAESFVPLVTEDGAKPSSQRQASQRGFFSVQSLPITAQAVKL</sequence>
<name>W9Y7Y6_9EURO</name>
<evidence type="ECO:0000256" key="4">
    <source>
        <dbReference type="ARBA" id="ARBA00023002"/>
    </source>
</evidence>
<dbReference type="Gene3D" id="3.50.50.60">
    <property type="entry name" value="FAD/NAD(P)-binding domain"/>
    <property type="match status" value="1"/>
</dbReference>
<dbReference type="AlphaFoldDB" id="W9Y7Y6"/>
<dbReference type="GeneID" id="19160987"/>
<dbReference type="SUPFAM" id="SSF51905">
    <property type="entry name" value="FAD/NAD(P)-binding domain"/>
    <property type="match status" value="1"/>
</dbReference>
<evidence type="ECO:0000256" key="1">
    <source>
        <dbReference type="ARBA" id="ARBA00007992"/>
    </source>
</evidence>
<evidence type="ECO:0000313" key="7">
    <source>
        <dbReference type="EMBL" id="EXJ85750.1"/>
    </source>
</evidence>
<evidence type="ECO:0000256" key="5">
    <source>
        <dbReference type="ARBA" id="ARBA00023033"/>
    </source>
</evidence>